<dbReference type="Pfam" id="PF11412">
    <property type="entry name" value="DsbD_N"/>
    <property type="match status" value="1"/>
</dbReference>
<dbReference type="InterPro" id="IPR028250">
    <property type="entry name" value="DsbDN"/>
</dbReference>
<accession>A0A1E3VRS2</accession>
<reference evidence="2 3" key="1">
    <citation type="journal article" date="2016" name="Environ. Microbiol.">
        <title>New Methyloceanibacter diversity from North Sea sediments includes methanotroph containing solely the soluble methane monooxygenase.</title>
        <authorList>
            <person name="Vekeman B."/>
            <person name="Kerckhof F.M."/>
            <person name="Cremers G."/>
            <person name="de Vos P."/>
            <person name="Vandamme P."/>
            <person name="Boon N."/>
            <person name="Op den Camp H.J."/>
            <person name="Heylen K."/>
        </authorList>
    </citation>
    <scope>NUCLEOTIDE SEQUENCE [LARGE SCALE GENOMIC DNA]</scope>
    <source>
        <strain evidence="2 3">R-67177</strain>
    </source>
</reference>
<dbReference type="EMBL" id="LPWD01000459">
    <property type="protein sequence ID" value="ODR96230.1"/>
    <property type="molecule type" value="Genomic_DNA"/>
</dbReference>
<gene>
    <name evidence="2" type="ORF">AUC71_04615</name>
</gene>
<evidence type="ECO:0000313" key="2">
    <source>
        <dbReference type="EMBL" id="ODR96230.1"/>
    </source>
</evidence>
<sequence length="305" mass="32296">MLKPFMNQHPKIHHPKAETLFAARRAGALLAALAFGAICGIGFGSAGLAASKGQSAWSGQTSSKARLVSGTVARNGAPALYAGVQLRMDPGWKTYWRNPGDSGVPPSFDWSGSENLKSAEVLYPAPHRFADANGTAIGYDDEVVFPVKITPEQEGEPVTLSLTFDYGLCKDLCIPNTAALRAVLPPDLGKGDGRLLETALSRVPLEADAETLPRIAHIAATFEGEAPGLEIEALFPEGAKGTDVFFDNPHVLLPVPKALGPLEDGKQRFFASFMTPAEAEAIRGKALTLTLVSDKGSAETTWTAE</sequence>
<feature type="domain" description="Thiol:disulfide interchange protein DsbD N-terminal" evidence="1">
    <location>
        <begin position="82"/>
        <end position="182"/>
    </location>
</feature>
<comment type="caution">
    <text evidence="2">The sequence shown here is derived from an EMBL/GenBank/DDBJ whole genome shotgun (WGS) entry which is preliminary data.</text>
</comment>
<evidence type="ECO:0000259" key="1">
    <source>
        <dbReference type="Pfam" id="PF11412"/>
    </source>
</evidence>
<proteinExistence type="predicted"/>
<evidence type="ECO:0000313" key="3">
    <source>
        <dbReference type="Proteomes" id="UP000095042"/>
    </source>
</evidence>
<dbReference type="OrthoDB" id="9811036at2"/>
<keyword evidence="3" id="KW-1185">Reference proteome</keyword>
<dbReference type="RefSeq" id="WP_069625117.1">
    <property type="nucleotide sequence ID" value="NZ_LPWD01000459.1"/>
</dbReference>
<dbReference type="Proteomes" id="UP000095042">
    <property type="component" value="Unassembled WGS sequence"/>
</dbReference>
<protein>
    <recommendedName>
        <fullName evidence="1">Thiol:disulfide interchange protein DsbD N-terminal domain-containing protein</fullName>
    </recommendedName>
</protein>
<dbReference type="AlphaFoldDB" id="A0A1E3VRS2"/>
<organism evidence="2 3">
    <name type="scientific">Methyloceanibacter marginalis</name>
    <dbReference type="NCBI Taxonomy" id="1774971"/>
    <lineage>
        <taxon>Bacteria</taxon>
        <taxon>Pseudomonadati</taxon>
        <taxon>Pseudomonadota</taxon>
        <taxon>Alphaproteobacteria</taxon>
        <taxon>Hyphomicrobiales</taxon>
        <taxon>Hyphomicrobiaceae</taxon>
        <taxon>Methyloceanibacter</taxon>
    </lineage>
</organism>
<name>A0A1E3VRS2_9HYPH</name>